<evidence type="ECO:0000256" key="4">
    <source>
        <dbReference type="ARBA" id="ARBA00022500"/>
    </source>
</evidence>
<dbReference type="EMBL" id="CP012029">
    <property type="protein sequence ID" value="ALO25629.1"/>
    <property type="molecule type" value="Genomic_DNA"/>
</dbReference>
<dbReference type="SUPFAM" id="SSF50341">
    <property type="entry name" value="CheW-like"/>
    <property type="match status" value="1"/>
</dbReference>
<dbReference type="RefSeq" id="WP_002739966.1">
    <property type="nucleotide sequence ID" value="NZ_CP012029.1"/>
</dbReference>
<dbReference type="Pfam" id="PF01584">
    <property type="entry name" value="CheW"/>
    <property type="match status" value="1"/>
</dbReference>
<comment type="subcellular location">
    <subcellularLocation>
        <location evidence="1">Cytoplasm</location>
    </subcellularLocation>
</comment>
<dbReference type="GO" id="GO:0007165">
    <property type="term" value="P:signal transduction"/>
    <property type="evidence" value="ECO:0007669"/>
    <property type="project" value="InterPro"/>
</dbReference>
<evidence type="ECO:0000256" key="2">
    <source>
        <dbReference type="ARBA" id="ARBA00021483"/>
    </source>
</evidence>
<evidence type="ECO:0000313" key="6">
    <source>
        <dbReference type="EMBL" id="ALO25629.1"/>
    </source>
</evidence>
<dbReference type="PATRIC" id="fig|280505.15.peg.1302"/>
<dbReference type="Gene3D" id="2.30.30.40">
    <property type="entry name" value="SH3 Domains"/>
    <property type="match status" value="1"/>
</dbReference>
<proteinExistence type="predicted"/>
<dbReference type="PROSITE" id="PS50851">
    <property type="entry name" value="CHEW"/>
    <property type="match status" value="1"/>
</dbReference>
<dbReference type="InterPro" id="IPR036061">
    <property type="entry name" value="CheW-like_dom_sf"/>
</dbReference>
<keyword evidence="4" id="KW-0145">Chemotaxis</keyword>
<evidence type="ECO:0000256" key="1">
    <source>
        <dbReference type="ARBA" id="ARBA00004496"/>
    </source>
</evidence>
<keyword evidence="3" id="KW-0963">Cytoplasm</keyword>
<accession>A0A0E3BP54</accession>
<name>A0A0E3BP54_LEPBO</name>
<evidence type="ECO:0000313" key="7">
    <source>
        <dbReference type="Proteomes" id="UP000058857"/>
    </source>
</evidence>
<dbReference type="GO" id="GO:0005829">
    <property type="term" value="C:cytosol"/>
    <property type="evidence" value="ECO:0007669"/>
    <property type="project" value="TreeGrafter"/>
</dbReference>
<dbReference type="Proteomes" id="UP000058857">
    <property type="component" value="Chromosome 1"/>
</dbReference>
<dbReference type="SMART" id="SM00260">
    <property type="entry name" value="CheW"/>
    <property type="match status" value="1"/>
</dbReference>
<evidence type="ECO:0000259" key="5">
    <source>
        <dbReference type="PROSITE" id="PS50851"/>
    </source>
</evidence>
<dbReference type="InterPro" id="IPR002545">
    <property type="entry name" value="CheW-lke_dom"/>
</dbReference>
<dbReference type="PANTHER" id="PTHR22617">
    <property type="entry name" value="CHEMOTAXIS SENSOR HISTIDINE KINASE-RELATED"/>
    <property type="match status" value="1"/>
</dbReference>
<dbReference type="InterPro" id="IPR039315">
    <property type="entry name" value="CheW"/>
</dbReference>
<dbReference type="GO" id="GO:0006935">
    <property type="term" value="P:chemotaxis"/>
    <property type="evidence" value="ECO:0007669"/>
    <property type="project" value="UniProtKB-KW"/>
</dbReference>
<gene>
    <name evidence="6" type="ORF">LBBP_01336</name>
</gene>
<dbReference type="AlphaFoldDB" id="A0A0E3BP54"/>
<protein>
    <recommendedName>
        <fullName evidence="2">Chemotaxis protein CheW</fullName>
    </recommendedName>
</protein>
<dbReference type="FunFam" id="2.40.50.180:FF:000002">
    <property type="entry name" value="Chemotaxis protein CheW"/>
    <property type="match status" value="1"/>
</dbReference>
<feature type="domain" description="CheW-like" evidence="5">
    <location>
        <begin position="6"/>
        <end position="155"/>
    </location>
</feature>
<reference evidence="6 7" key="1">
    <citation type="journal article" date="2015" name="PLoS Negl. Trop. Dis.">
        <title>Distribution of Plasmids in Distinct Leptospira Pathogenic Species.</title>
        <authorList>
            <person name="Wang Y."/>
            <person name="Zhuang X."/>
            <person name="Zhong Y."/>
            <person name="Zhang C."/>
            <person name="Zhang Y."/>
            <person name="Zeng L."/>
            <person name="Zhu Y."/>
            <person name="He P."/>
            <person name="Dong K."/>
            <person name="Pal U."/>
            <person name="Guo X."/>
            <person name="Qin J."/>
        </authorList>
    </citation>
    <scope>NUCLEOTIDE SEQUENCE [LARGE SCALE GENOMIC DNA]</scope>
    <source>
        <strain evidence="6 7">56604</strain>
    </source>
</reference>
<organism evidence="6">
    <name type="scientific">Leptospira borgpetersenii serovar Ballum</name>
    <dbReference type="NCBI Taxonomy" id="280505"/>
    <lineage>
        <taxon>Bacteria</taxon>
        <taxon>Pseudomonadati</taxon>
        <taxon>Spirochaetota</taxon>
        <taxon>Spirochaetia</taxon>
        <taxon>Leptospirales</taxon>
        <taxon>Leptospiraceae</taxon>
        <taxon>Leptospira</taxon>
    </lineage>
</organism>
<dbReference type="Gene3D" id="2.40.50.180">
    <property type="entry name" value="CheA-289, Domain 4"/>
    <property type="match status" value="1"/>
</dbReference>
<dbReference type="PANTHER" id="PTHR22617:SF41">
    <property type="entry name" value="CHEMOTAXIS SIGNAL TRANSDUCTION SYSTEM ADAPTOR PROTEIN CHEW"/>
    <property type="match status" value="1"/>
</dbReference>
<sequence>MNSLEENQFLTFCLGEECYGIGILHIKEIIEYSGLTNVPLMPEFIPGVINLRGNVVPVVDLKHKFFKSKIEPDRKTCVIIVEIHSERNGDQKEKTDLGILVESVNEVISIPENDIEPAPTFGSKIKVDFILGMAKQESGFIIILNTEKILHLEELTSLEENQSEILAENV</sequence>
<evidence type="ECO:0000256" key="3">
    <source>
        <dbReference type="ARBA" id="ARBA00022490"/>
    </source>
</evidence>